<reference evidence="1 2" key="1">
    <citation type="submission" date="2021-07" db="EMBL/GenBank/DDBJ databases">
        <title>The Aristolochia fimbriata genome: insights into angiosperm evolution, floral development and chemical biosynthesis.</title>
        <authorList>
            <person name="Jiao Y."/>
        </authorList>
    </citation>
    <scope>NUCLEOTIDE SEQUENCE [LARGE SCALE GENOMIC DNA]</scope>
    <source>
        <strain evidence="1">IBCAS-2021</strain>
        <tissue evidence="1">Leaf</tissue>
    </source>
</reference>
<organism evidence="1 2">
    <name type="scientific">Aristolochia fimbriata</name>
    <name type="common">White veined hardy Dutchman's pipe vine</name>
    <dbReference type="NCBI Taxonomy" id="158543"/>
    <lineage>
        <taxon>Eukaryota</taxon>
        <taxon>Viridiplantae</taxon>
        <taxon>Streptophyta</taxon>
        <taxon>Embryophyta</taxon>
        <taxon>Tracheophyta</taxon>
        <taxon>Spermatophyta</taxon>
        <taxon>Magnoliopsida</taxon>
        <taxon>Magnoliidae</taxon>
        <taxon>Piperales</taxon>
        <taxon>Aristolochiaceae</taxon>
        <taxon>Aristolochia</taxon>
    </lineage>
</organism>
<keyword evidence="2" id="KW-1185">Reference proteome</keyword>
<dbReference type="InterPro" id="IPR016024">
    <property type="entry name" value="ARM-type_fold"/>
</dbReference>
<dbReference type="SUPFAM" id="SSF48371">
    <property type="entry name" value="ARM repeat"/>
    <property type="match status" value="1"/>
</dbReference>
<name>A0AAV7FHG7_ARIFI</name>
<proteinExistence type="predicted"/>
<sequence length="436" mass="49432">MRKSIMQSAFSNKDPECALVIYQNLLRISNPVQESLSKACINVPEGTNFPLKSVLESLIPKKGSSLIAENDESFLKSQIRDFCLCCAGLASAEGHAGALMSSIPNNLSCAAKVAFRELSETLFSCPDGDLSKTMSSECDLVVEMMPDLLPFLQKMIKDSSISSEADDIVAASSRIPVGSAILAAYQFRWIVTKVSKPHLGRLCALILPCALTALDHWSPEVKGQAMVSFIYMMKNIKAAELGCYKDVILDAAYRNIPSCDELWNYVVEMCVLLLKGTQEGNPRSPWFEKILSEMLGHLERQPKNIDRRIAWLELIDQVFYVRSLFLLAHFRQLFPLFFQWMHAEDDKTVILVLERVHLILKLTWIRKTQYVERLVDELVLVYKESAIRKDRETIRVHIVHTLVLLHNCMRPHLEAAWEKHKDDSNLTVLASSFKKE</sequence>
<dbReference type="PANTHER" id="PTHR14873:SF1">
    <property type="entry name" value="OS06G0694100 PROTEIN"/>
    <property type="match status" value="1"/>
</dbReference>
<dbReference type="PANTHER" id="PTHR14873">
    <property type="entry name" value="OS06G0694100 PROTEIN"/>
    <property type="match status" value="1"/>
</dbReference>
<protein>
    <submittedName>
        <fullName evidence="1">Uncharacterized protein</fullName>
    </submittedName>
</protein>
<dbReference type="AlphaFoldDB" id="A0AAV7FHG7"/>
<dbReference type="Proteomes" id="UP000825729">
    <property type="component" value="Unassembled WGS sequence"/>
</dbReference>
<comment type="caution">
    <text evidence="1">The sequence shown here is derived from an EMBL/GenBank/DDBJ whole genome shotgun (WGS) entry which is preliminary data.</text>
</comment>
<dbReference type="EMBL" id="JAINDJ010000002">
    <property type="protein sequence ID" value="KAG9459541.1"/>
    <property type="molecule type" value="Genomic_DNA"/>
</dbReference>
<evidence type="ECO:0000313" key="1">
    <source>
        <dbReference type="EMBL" id="KAG9459541.1"/>
    </source>
</evidence>
<accession>A0AAV7FHG7</accession>
<gene>
    <name evidence="1" type="ORF">H6P81_004049</name>
</gene>
<evidence type="ECO:0000313" key="2">
    <source>
        <dbReference type="Proteomes" id="UP000825729"/>
    </source>
</evidence>